<dbReference type="EMBL" id="FNBZ01000003">
    <property type="protein sequence ID" value="SDG15850.1"/>
    <property type="molecule type" value="Genomic_DNA"/>
</dbReference>
<protein>
    <recommendedName>
        <fullName evidence="3">Core-binding (CB) domain-containing protein</fullName>
    </recommendedName>
</protein>
<proteinExistence type="predicted"/>
<dbReference type="Proteomes" id="UP000199468">
    <property type="component" value="Unassembled WGS sequence"/>
</dbReference>
<evidence type="ECO:0008006" key="3">
    <source>
        <dbReference type="Google" id="ProtNLM"/>
    </source>
</evidence>
<sequence length="89" mass="10484">MPWYEREDFSRLWELAHDRDQMPSDYETWHQNAVAVMNAWLARGRALEIVTIKPAEFLAWLQESGLPNTAETRRKYVELRAGTHCHDVA</sequence>
<evidence type="ECO:0000313" key="1">
    <source>
        <dbReference type="EMBL" id="SDG15850.1"/>
    </source>
</evidence>
<comment type="caution">
    <text evidence="1">The sequence shown here is derived from an EMBL/GenBank/DDBJ whole genome shotgun (WGS) entry which is preliminary data.</text>
</comment>
<reference evidence="1 2" key="1">
    <citation type="submission" date="2016-10" db="EMBL/GenBank/DDBJ databases">
        <authorList>
            <person name="Varghese N."/>
            <person name="Submissions S."/>
        </authorList>
    </citation>
    <scope>NUCLEOTIDE SEQUENCE [LARGE SCALE GENOMIC DNA]</scope>
    <source>
        <strain evidence="1 2">DSM 26672</strain>
    </source>
</reference>
<organism evidence="1 2">
    <name type="scientific">Bosea robiniae</name>
    <dbReference type="NCBI Taxonomy" id="1036780"/>
    <lineage>
        <taxon>Bacteria</taxon>
        <taxon>Pseudomonadati</taxon>
        <taxon>Pseudomonadota</taxon>
        <taxon>Alphaproteobacteria</taxon>
        <taxon>Hyphomicrobiales</taxon>
        <taxon>Boseaceae</taxon>
        <taxon>Bosea</taxon>
    </lineage>
</organism>
<keyword evidence="2" id="KW-1185">Reference proteome</keyword>
<evidence type="ECO:0000313" key="2">
    <source>
        <dbReference type="Proteomes" id="UP000199468"/>
    </source>
</evidence>
<accession>A0ABY0NYF8</accession>
<gene>
    <name evidence="1" type="ORF">SAMN05421844_10388</name>
</gene>
<name>A0ABY0NYF8_9HYPH</name>